<evidence type="ECO:0000313" key="8">
    <source>
        <dbReference type="Proteomes" id="UP000468581"/>
    </source>
</evidence>
<evidence type="ECO:0000256" key="5">
    <source>
        <dbReference type="SAM" id="SignalP"/>
    </source>
</evidence>
<evidence type="ECO:0000256" key="3">
    <source>
        <dbReference type="ARBA" id="ARBA00022801"/>
    </source>
</evidence>
<reference evidence="7 8" key="1">
    <citation type="submission" date="2020-01" db="EMBL/GenBank/DDBJ databases">
        <title>Leptobacterium flavescens.</title>
        <authorList>
            <person name="Wang G."/>
        </authorList>
    </citation>
    <scope>NUCLEOTIDE SEQUENCE [LARGE SCALE GENOMIC DNA]</scope>
    <source>
        <strain evidence="7 8">KCTC 22160</strain>
    </source>
</reference>
<feature type="signal peptide" evidence="5">
    <location>
        <begin position="1"/>
        <end position="20"/>
    </location>
</feature>
<dbReference type="InterPro" id="IPR036866">
    <property type="entry name" value="RibonucZ/Hydroxyglut_hydro"/>
</dbReference>
<evidence type="ECO:0000256" key="4">
    <source>
        <dbReference type="ARBA" id="ARBA00022833"/>
    </source>
</evidence>
<sequence>MKKIAIALMSISLLAACKNAKEDAKNDAATEAKIEKPKVSLEVINGGDIVVNKLELFSEGDLYKGESKEFVDPIYVINHPNGKLIWDTGLPEGLVGLPEPFTTPDGAFTVSRKDSLGNQLKTIGLTPEDFKYVALSHIHFDHTGTANYFKNASWLVQENEYNFITSDSVQKNQATIYEPIKELTNVIKLNGDFDVFEDGTVIIKSMPGHTIGHQVLYLDLGLERPILLSGDLYHFQENRDGKIAPQFNHDIPQTKESMEAFEAFAEEKNADVFIQHSPKDLERLKAILKK</sequence>
<feature type="chain" id="PRO_5026863338" evidence="5">
    <location>
        <begin position="21"/>
        <end position="290"/>
    </location>
</feature>
<evidence type="ECO:0000313" key="7">
    <source>
        <dbReference type="EMBL" id="NER13158.1"/>
    </source>
</evidence>
<dbReference type="Gene3D" id="3.60.15.10">
    <property type="entry name" value="Ribonuclease Z/Hydroxyacylglutathione hydrolase-like"/>
    <property type="match status" value="1"/>
</dbReference>
<name>A0A6P0UMR4_9FLAO</name>
<keyword evidence="5" id="KW-0732">Signal</keyword>
<protein>
    <submittedName>
        <fullName evidence="7">MBL fold metallo-hydrolase</fullName>
    </submittedName>
</protein>
<keyword evidence="8" id="KW-1185">Reference proteome</keyword>
<feature type="domain" description="Metallo-beta-lactamase" evidence="6">
    <location>
        <begin position="71"/>
        <end position="276"/>
    </location>
</feature>
<accession>A0A6P0UMR4</accession>
<dbReference type="CDD" id="cd07729">
    <property type="entry name" value="AHL_lactonase_MBL-fold"/>
    <property type="match status" value="1"/>
</dbReference>
<dbReference type="SUPFAM" id="SSF56281">
    <property type="entry name" value="Metallo-hydrolase/oxidoreductase"/>
    <property type="match status" value="1"/>
</dbReference>
<evidence type="ECO:0000256" key="1">
    <source>
        <dbReference type="ARBA" id="ARBA00007749"/>
    </source>
</evidence>
<dbReference type="AlphaFoldDB" id="A0A6P0UMR4"/>
<comment type="caution">
    <text evidence="7">The sequence shown here is derived from an EMBL/GenBank/DDBJ whole genome shotgun (WGS) entry which is preliminary data.</text>
</comment>
<gene>
    <name evidence="7" type="ORF">GWK08_06890</name>
</gene>
<dbReference type="SMART" id="SM00849">
    <property type="entry name" value="Lactamase_B"/>
    <property type="match status" value="1"/>
</dbReference>
<dbReference type="GO" id="GO:0016787">
    <property type="term" value="F:hydrolase activity"/>
    <property type="evidence" value="ECO:0007669"/>
    <property type="project" value="UniProtKB-KW"/>
</dbReference>
<evidence type="ECO:0000259" key="6">
    <source>
        <dbReference type="SMART" id="SM00849"/>
    </source>
</evidence>
<keyword evidence="4" id="KW-0862">Zinc</keyword>
<comment type="similarity">
    <text evidence="1">Belongs to the metallo-beta-lactamase superfamily.</text>
</comment>
<evidence type="ECO:0000256" key="2">
    <source>
        <dbReference type="ARBA" id="ARBA00022723"/>
    </source>
</evidence>
<dbReference type="RefSeq" id="WP_163606156.1">
    <property type="nucleotide sequence ID" value="NZ_JAABOO010000001.1"/>
</dbReference>
<dbReference type="PANTHER" id="PTHR42978">
    <property type="entry name" value="QUORUM-QUENCHING LACTONASE YTNP-RELATED-RELATED"/>
    <property type="match status" value="1"/>
</dbReference>
<keyword evidence="3 7" id="KW-0378">Hydrolase</keyword>
<keyword evidence="2" id="KW-0479">Metal-binding</keyword>
<dbReference type="Proteomes" id="UP000468581">
    <property type="component" value="Unassembled WGS sequence"/>
</dbReference>
<dbReference type="GO" id="GO:0046872">
    <property type="term" value="F:metal ion binding"/>
    <property type="evidence" value="ECO:0007669"/>
    <property type="project" value="UniProtKB-KW"/>
</dbReference>
<dbReference type="InterPro" id="IPR001279">
    <property type="entry name" value="Metallo-B-lactamas"/>
</dbReference>
<dbReference type="InterPro" id="IPR051013">
    <property type="entry name" value="MBL_superfamily_lactonases"/>
</dbReference>
<dbReference type="Pfam" id="PF00753">
    <property type="entry name" value="Lactamase_B"/>
    <property type="match status" value="1"/>
</dbReference>
<proteinExistence type="inferred from homology"/>
<organism evidence="7 8">
    <name type="scientific">Leptobacterium flavescens</name>
    <dbReference type="NCBI Taxonomy" id="472055"/>
    <lineage>
        <taxon>Bacteria</taxon>
        <taxon>Pseudomonadati</taxon>
        <taxon>Bacteroidota</taxon>
        <taxon>Flavobacteriia</taxon>
        <taxon>Flavobacteriales</taxon>
        <taxon>Flavobacteriaceae</taxon>
        <taxon>Leptobacterium</taxon>
    </lineage>
</organism>
<dbReference type="PROSITE" id="PS51257">
    <property type="entry name" value="PROKAR_LIPOPROTEIN"/>
    <property type="match status" value="1"/>
</dbReference>
<dbReference type="EMBL" id="JAABOO010000001">
    <property type="protein sequence ID" value="NER13158.1"/>
    <property type="molecule type" value="Genomic_DNA"/>
</dbReference>
<dbReference type="PANTHER" id="PTHR42978:SF3">
    <property type="entry name" value="BLR3078 PROTEIN"/>
    <property type="match status" value="1"/>
</dbReference>